<dbReference type="EMBL" id="CADEHS020000004">
    <property type="protein sequence ID" value="CAG9939851.1"/>
    <property type="molecule type" value="Genomic_DNA"/>
</dbReference>
<evidence type="ECO:0000313" key="1">
    <source>
        <dbReference type="EMBL" id="CAG9939851.1"/>
    </source>
</evidence>
<keyword evidence="2" id="KW-1185">Reference proteome</keyword>
<protein>
    <submittedName>
        <fullName evidence="1">Uncharacterized protein</fullName>
    </submittedName>
</protein>
<proteinExistence type="predicted"/>
<gene>
    <name evidence="1" type="ORF">CRV2_00010177</name>
</gene>
<comment type="caution">
    <text evidence="1">The sequence shown here is derived from an EMBL/GenBank/DDBJ whole genome shotgun (WGS) entry which is preliminary data.</text>
</comment>
<name>A0ACA9TG17_BIOOC</name>
<dbReference type="Proteomes" id="UP000836387">
    <property type="component" value="Unassembled WGS sequence"/>
</dbReference>
<reference evidence="1" key="2">
    <citation type="submission" date="2021-10" db="EMBL/GenBank/DDBJ databases">
        <authorList>
            <person name="Piombo E."/>
        </authorList>
    </citation>
    <scope>NUCLEOTIDE SEQUENCE</scope>
</reference>
<accession>A0ACA9TG17</accession>
<reference evidence="1" key="1">
    <citation type="submission" date="2020-04" db="EMBL/GenBank/DDBJ databases">
        <authorList>
            <person name="Broberg M."/>
        </authorList>
    </citation>
    <scope>NUCLEOTIDE SEQUENCE</scope>
</reference>
<organism evidence="1 2">
    <name type="scientific">Clonostachys rosea f. rosea IK726</name>
    <dbReference type="NCBI Taxonomy" id="1349383"/>
    <lineage>
        <taxon>Eukaryota</taxon>
        <taxon>Fungi</taxon>
        <taxon>Dikarya</taxon>
        <taxon>Ascomycota</taxon>
        <taxon>Pezizomycotina</taxon>
        <taxon>Sordariomycetes</taxon>
        <taxon>Hypocreomycetidae</taxon>
        <taxon>Hypocreales</taxon>
        <taxon>Bionectriaceae</taxon>
        <taxon>Clonostachys</taxon>
    </lineage>
</organism>
<sequence length="427" mass="47744">MQNSNRREEAYIYISTALRLAISHGFHRESRLEKFAQSERVRLNRLWWTVYMQERRLAAATGNPSGINDEAIELPLPTNAPGFGPAAPLCTNIKIGRVVGRIISDLYGKEAETEQTFVSNVQDIVQTLYDISQDIPSELDTSMRNFGSDLSLRTTAMLHLMLYQLILEGNISSSEDLSRTPLGKLTETCIEAARRMLKAIIVLKSKNMLVVFGFFDLESAVSAAIVMVLMTLYNSACPDQDRLHPTPGLNDALEVLQFLADKGNIFAFQRLQEARRLWELTRAFLQKGHAETNSHNSASELDHMPGFATGNRTNNYENSSCPPQWEIGSFQQPSTEENITDNAANDANVINMATLDNNLWDEISNIWTLRPDPEGIALAPGELVTNPLTEDAYRQYYALYNNGQGSFVGDDMEGLTDLGRYLFNSGT</sequence>
<evidence type="ECO:0000313" key="2">
    <source>
        <dbReference type="Proteomes" id="UP000836387"/>
    </source>
</evidence>